<feature type="compositionally biased region" description="Low complexity" evidence="1">
    <location>
        <begin position="44"/>
        <end position="62"/>
    </location>
</feature>
<protein>
    <submittedName>
        <fullName evidence="2">Uncharacterized protein</fullName>
    </submittedName>
</protein>
<evidence type="ECO:0000313" key="2">
    <source>
        <dbReference type="EMBL" id="BDZ58193.1"/>
    </source>
</evidence>
<accession>A0ABN6YRL6</accession>
<proteinExistence type="predicted"/>
<name>A0ABN6YRL6_9MICO</name>
<dbReference type="Proteomes" id="UP001321421">
    <property type="component" value="Chromosome"/>
</dbReference>
<evidence type="ECO:0000256" key="1">
    <source>
        <dbReference type="SAM" id="MobiDB-lite"/>
    </source>
</evidence>
<sequence length="91" mass="8766">MPGAGAGQAPERRSVTVSATAAPAANQAAWPSTDTVSAPGPDQAAAAPCSATPAAATTPSSTRCRRTSNGRDASGSRERPSSAIPSSGTSA</sequence>
<evidence type="ECO:0000313" key="3">
    <source>
        <dbReference type="Proteomes" id="UP001321421"/>
    </source>
</evidence>
<dbReference type="EMBL" id="AP027735">
    <property type="protein sequence ID" value="BDZ58193.1"/>
    <property type="molecule type" value="Genomic_DNA"/>
</dbReference>
<feature type="compositionally biased region" description="Low complexity" evidence="1">
    <location>
        <begin position="19"/>
        <end position="29"/>
    </location>
</feature>
<organism evidence="2 3">
    <name type="scientific">Barrientosiimonas endolithica</name>
    <dbReference type="NCBI Taxonomy" id="1535208"/>
    <lineage>
        <taxon>Bacteria</taxon>
        <taxon>Bacillati</taxon>
        <taxon>Actinomycetota</taxon>
        <taxon>Actinomycetes</taxon>
        <taxon>Micrococcales</taxon>
        <taxon>Dermacoccaceae</taxon>
        <taxon>Barrientosiimonas</taxon>
    </lineage>
</organism>
<reference evidence="3" key="1">
    <citation type="journal article" date="2019" name="Int. J. Syst. Evol. Microbiol.">
        <title>The Global Catalogue of Microorganisms (GCM) 10K type strain sequencing project: providing services to taxonomists for standard genome sequencing and annotation.</title>
        <authorList>
            <consortium name="The Broad Institute Genomics Platform"/>
            <consortium name="The Broad Institute Genome Sequencing Center for Infectious Disease"/>
            <person name="Wu L."/>
            <person name="Ma J."/>
        </authorList>
    </citation>
    <scope>NUCLEOTIDE SEQUENCE [LARGE SCALE GENOMIC DNA]</scope>
    <source>
        <strain evidence="3">NBRC 110608</strain>
    </source>
</reference>
<feature type="region of interest" description="Disordered" evidence="1">
    <location>
        <begin position="1"/>
        <end position="91"/>
    </location>
</feature>
<keyword evidence="3" id="KW-1185">Reference proteome</keyword>
<gene>
    <name evidence="2" type="ORF">GCM10025872_18500</name>
</gene>